<keyword evidence="1" id="KW-1133">Transmembrane helix</keyword>
<dbReference type="EMBL" id="FMZZ01000011">
    <property type="protein sequence ID" value="SDD45515.1"/>
    <property type="molecule type" value="Genomic_DNA"/>
</dbReference>
<keyword evidence="3" id="KW-1185">Reference proteome</keyword>
<feature type="transmembrane region" description="Helical" evidence="1">
    <location>
        <begin position="13"/>
        <end position="34"/>
    </location>
</feature>
<evidence type="ECO:0000313" key="3">
    <source>
        <dbReference type="Proteomes" id="UP000199501"/>
    </source>
</evidence>
<reference evidence="3" key="1">
    <citation type="submission" date="2016-10" db="EMBL/GenBank/DDBJ databases">
        <authorList>
            <person name="Varghese N."/>
            <person name="Submissions S."/>
        </authorList>
    </citation>
    <scope>NUCLEOTIDE SEQUENCE [LARGE SCALE GENOMIC DNA]</scope>
    <source>
        <strain evidence="3">IBRC-M 10403</strain>
    </source>
</reference>
<feature type="transmembrane region" description="Helical" evidence="1">
    <location>
        <begin position="40"/>
        <end position="60"/>
    </location>
</feature>
<accession>A0A1G6UY14</accession>
<name>A0A1G6UY14_9PSEU</name>
<dbReference type="Proteomes" id="UP000199501">
    <property type="component" value="Unassembled WGS sequence"/>
</dbReference>
<dbReference type="AlphaFoldDB" id="A0A1G6UY14"/>
<dbReference type="RefSeq" id="WP_139190894.1">
    <property type="nucleotide sequence ID" value="NZ_FMZZ01000011.1"/>
</dbReference>
<proteinExistence type="predicted"/>
<evidence type="ECO:0000256" key="1">
    <source>
        <dbReference type="SAM" id="Phobius"/>
    </source>
</evidence>
<organism evidence="2 3">
    <name type="scientific">Actinokineospora iranica</name>
    <dbReference type="NCBI Taxonomy" id="1271860"/>
    <lineage>
        <taxon>Bacteria</taxon>
        <taxon>Bacillati</taxon>
        <taxon>Actinomycetota</taxon>
        <taxon>Actinomycetes</taxon>
        <taxon>Pseudonocardiales</taxon>
        <taxon>Pseudonocardiaceae</taxon>
        <taxon>Actinokineospora</taxon>
    </lineage>
</organism>
<protein>
    <submittedName>
        <fullName evidence="2">Uncharacterized protein</fullName>
    </submittedName>
</protein>
<keyword evidence="1" id="KW-0472">Membrane</keyword>
<gene>
    <name evidence="2" type="ORF">SAMN05216174_111117</name>
</gene>
<sequence length="69" mass="7809">MTLPARAAARRRWLSRAASLAAPLLVSAAGWYFYRDDADTALTALALLAIVELAAYLWYLRDLRRLDRD</sequence>
<keyword evidence="1" id="KW-0812">Transmembrane</keyword>
<evidence type="ECO:0000313" key="2">
    <source>
        <dbReference type="EMBL" id="SDD45515.1"/>
    </source>
</evidence>